<organism evidence="1 2">
    <name type="scientific">Periconia macrospinosa</name>
    <dbReference type="NCBI Taxonomy" id="97972"/>
    <lineage>
        <taxon>Eukaryota</taxon>
        <taxon>Fungi</taxon>
        <taxon>Dikarya</taxon>
        <taxon>Ascomycota</taxon>
        <taxon>Pezizomycotina</taxon>
        <taxon>Dothideomycetes</taxon>
        <taxon>Pleosporomycetidae</taxon>
        <taxon>Pleosporales</taxon>
        <taxon>Massarineae</taxon>
        <taxon>Periconiaceae</taxon>
        <taxon>Periconia</taxon>
    </lineage>
</organism>
<evidence type="ECO:0000313" key="1">
    <source>
        <dbReference type="EMBL" id="PVI06927.1"/>
    </source>
</evidence>
<accession>A0A2V1E8Q7</accession>
<dbReference type="STRING" id="97972.A0A2V1E8Q7"/>
<dbReference type="OrthoDB" id="3848087at2759"/>
<sequence length="213" mass="24888">MRQYDIRYEKQVEYTPSLDQPTQILDMPFFDPENRQYEPLVKDGGLYDHESYHGDTTRAWRLPARNLRDPESATVELFTLHTSVRENENCAQCKAKRSAKKCNVSPGVAYDRCRAKGCGQECVRLFDLLVQQGYNLITENVCDQSEKWKVIELGKIKVDIMNRAPLDLEIESWETINIKGGRRAPCFRERIFVNIVFPSRLTPFVYNWRKCSL</sequence>
<name>A0A2V1E8Q7_9PLEO</name>
<reference evidence="1 2" key="1">
    <citation type="journal article" date="2018" name="Sci. Rep.">
        <title>Comparative genomics provides insights into the lifestyle and reveals functional heterogeneity of dark septate endophytic fungi.</title>
        <authorList>
            <person name="Knapp D.G."/>
            <person name="Nemeth J.B."/>
            <person name="Barry K."/>
            <person name="Hainaut M."/>
            <person name="Henrissat B."/>
            <person name="Johnson J."/>
            <person name="Kuo A."/>
            <person name="Lim J.H.P."/>
            <person name="Lipzen A."/>
            <person name="Nolan M."/>
            <person name="Ohm R.A."/>
            <person name="Tamas L."/>
            <person name="Grigoriev I.V."/>
            <person name="Spatafora J.W."/>
            <person name="Nagy L.G."/>
            <person name="Kovacs G.M."/>
        </authorList>
    </citation>
    <scope>NUCLEOTIDE SEQUENCE [LARGE SCALE GENOMIC DNA]</scope>
    <source>
        <strain evidence="1 2">DSE2036</strain>
    </source>
</reference>
<protein>
    <submittedName>
        <fullName evidence="1">Uncharacterized protein</fullName>
    </submittedName>
</protein>
<proteinExistence type="predicted"/>
<gene>
    <name evidence="1" type="ORF">DM02DRAFT_622693</name>
</gene>
<evidence type="ECO:0000313" key="2">
    <source>
        <dbReference type="Proteomes" id="UP000244855"/>
    </source>
</evidence>
<keyword evidence="2" id="KW-1185">Reference proteome</keyword>
<dbReference type="Proteomes" id="UP000244855">
    <property type="component" value="Unassembled WGS sequence"/>
</dbReference>
<dbReference type="AlphaFoldDB" id="A0A2V1E8Q7"/>
<dbReference type="EMBL" id="KZ805306">
    <property type="protein sequence ID" value="PVI06927.1"/>
    <property type="molecule type" value="Genomic_DNA"/>
</dbReference>